<feature type="transmembrane region" description="Helical" evidence="1">
    <location>
        <begin position="12"/>
        <end position="33"/>
    </location>
</feature>
<keyword evidence="1" id="KW-0812">Transmembrane</keyword>
<dbReference type="PIRSF" id="PIRSF016495">
    <property type="entry name" value="UCP016495"/>
    <property type="match status" value="1"/>
</dbReference>
<proteinExistence type="predicted"/>
<dbReference type="InterPro" id="IPR009995">
    <property type="entry name" value="DUF1512"/>
</dbReference>
<keyword evidence="1" id="KW-1133">Transmembrane helix</keyword>
<dbReference type="EMBL" id="DTAI01000008">
    <property type="protein sequence ID" value="HGN35958.1"/>
    <property type="molecule type" value="Genomic_DNA"/>
</dbReference>
<gene>
    <name evidence="4" type="ORF">ENT87_00175</name>
    <name evidence="5" type="ORF">ENU30_08955</name>
</gene>
<evidence type="ECO:0000259" key="3">
    <source>
        <dbReference type="Pfam" id="PF23542"/>
    </source>
</evidence>
<name>A0A7J3JSL1_9CREN</name>
<sequence length="372" mass="40792">MSLLPLSNGGGGIDLNTILSILFWAVFILYFLTDLPQKTQFMRYERGVATRLMLVETLVRESINKVKSYLNRLGIKESDAVINGVLDNYFVIDPVSIEPTDIIKRLDHMIVNNEDKFKKDLERFVPGVSRHTLNNVAVSLAIASALFTVFKVLRHYYLLGKKYENWVLLMQLYLLLPQLVKELIPYTKAIDGVFKGIPIGDSVGPMVAFKLAGLSPRIDIDEDTVYSLINIEGRNVYIVKAKGPGATVGRPGKGVSKIAEMLSHRVARIITIDAALKLEGEQTGTIAEGSGAAIGDPGPEKIEIERVAVKCGAPLDAVIIKMGVDEAIKPMSKEIAESIDKAYQRVLNIILTRTKPGDNVIVAGIGNSVGVY</sequence>
<accession>A0A7J3JSL1</accession>
<dbReference type="AlphaFoldDB" id="A0A7J3JSL1"/>
<evidence type="ECO:0000313" key="4">
    <source>
        <dbReference type="EMBL" id="HGN35958.1"/>
    </source>
</evidence>
<evidence type="ECO:0000259" key="2">
    <source>
        <dbReference type="Pfam" id="PF07431"/>
    </source>
</evidence>
<feature type="domain" description="DUF1512" evidence="3">
    <location>
        <begin position="199"/>
        <end position="371"/>
    </location>
</feature>
<reference evidence="5" key="1">
    <citation type="journal article" date="2020" name="mSystems">
        <title>Genome- and Community-Level Interaction Insights into Carbon Utilization and Element Cycling Functions of Hydrothermarchaeota in Hydrothermal Sediment.</title>
        <authorList>
            <person name="Zhou Z."/>
            <person name="Liu Y."/>
            <person name="Xu W."/>
            <person name="Pan J."/>
            <person name="Luo Z.H."/>
            <person name="Li M."/>
        </authorList>
    </citation>
    <scope>NUCLEOTIDE SEQUENCE [LARGE SCALE GENOMIC DNA]</scope>
    <source>
        <strain evidence="4">SpSt-618</strain>
        <strain evidence="5">SpSt-657</strain>
    </source>
</reference>
<keyword evidence="1" id="KW-0472">Membrane</keyword>
<feature type="domain" description="DUF1512" evidence="2">
    <location>
        <begin position="18"/>
        <end position="193"/>
    </location>
</feature>
<dbReference type="Pfam" id="PF23542">
    <property type="entry name" value="DUF1512_C"/>
    <property type="match status" value="1"/>
</dbReference>
<dbReference type="InterPro" id="IPR056460">
    <property type="entry name" value="DUF1512_N"/>
</dbReference>
<organism evidence="5">
    <name type="scientific">Ignisphaera aggregans</name>
    <dbReference type="NCBI Taxonomy" id="334771"/>
    <lineage>
        <taxon>Archaea</taxon>
        <taxon>Thermoproteota</taxon>
        <taxon>Thermoprotei</taxon>
        <taxon>Desulfurococcales</taxon>
        <taxon>Desulfurococcaceae</taxon>
        <taxon>Ignisphaera</taxon>
    </lineage>
</organism>
<feature type="transmembrane region" description="Helical" evidence="1">
    <location>
        <begin position="136"/>
        <end position="157"/>
    </location>
</feature>
<comment type="caution">
    <text evidence="5">The sequence shown here is derived from an EMBL/GenBank/DDBJ whole genome shotgun (WGS) entry which is preliminary data.</text>
</comment>
<protein>
    <submittedName>
        <fullName evidence="5">DUF1512 domain-containing protein</fullName>
    </submittedName>
</protein>
<dbReference type="EMBL" id="DTBZ01000168">
    <property type="protein sequence ID" value="HGQ19080.1"/>
    <property type="molecule type" value="Genomic_DNA"/>
</dbReference>
<evidence type="ECO:0000256" key="1">
    <source>
        <dbReference type="SAM" id="Phobius"/>
    </source>
</evidence>
<evidence type="ECO:0000313" key="5">
    <source>
        <dbReference type="EMBL" id="HGQ19080.1"/>
    </source>
</evidence>
<dbReference type="InterPro" id="IPR056461">
    <property type="entry name" value="DUF1512_C"/>
</dbReference>
<dbReference type="Pfam" id="PF07431">
    <property type="entry name" value="DUF1512"/>
    <property type="match status" value="1"/>
</dbReference>